<proteinExistence type="inferred from homology"/>
<dbReference type="EC" id="3.6.1.55" evidence="11"/>
<dbReference type="PANTHER" id="PTHR47707:SF1">
    <property type="entry name" value="NUDIX HYDROLASE FAMILY PROTEIN"/>
    <property type="match status" value="1"/>
</dbReference>
<keyword evidence="6" id="KW-0227">DNA damage</keyword>
<keyword evidence="9" id="KW-0234">DNA repair</keyword>
<dbReference type="Pfam" id="PF00293">
    <property type="entry name" value="NUDIX"/>
    <property type="match status" value="1"/>
</dbReference>
<dbReference type="GO" id="GO:0046872">
    <property type="term" value="F:metal ion binding"/>
    <property type="evidence" value="ECO:0007669"/>
    <property type="project" value="UniProtKB-KW"/>
</dbReference>
<dbReference type="Proteomes" id="UP000579136">
    <property type="component" value="Unassembled WGS sequence"/>
</dbReference>
<comment type="catalytic activity">
    <reaction evidence="10">
        <text>8-oxo-dGTP + H2O = 8-oxo-dGMP + diphosphate + H(+)</text>
        <dbReference type="Rhea" id="RHEA:31575"/>
        <dbReference type="ChEBI" id="CHEBI:15377"/>
        <dbReference type="ChEBI" id="CHEBI:15378"/>
        <dbReference type="ChEBI" id="CHEBI:33019"/>
        <dbReference type="ChEBI" id="CHEBI:63224"/>
        <dbReference type="ChEBI" id="CHEBI:77896"/>
        <dbReference type="EC" id="3.6.1.55"/>
    </reaction>
</comment>
<evidence type="ECO:0000256" key="1">
    <source>
        <dbReference type="ARBA" id="ARBA00001946"/>
    </source>
</evidence>
<dbReference type="GO" id="GO:0035539">
    <property type="term" value="F:8-oxo-7,8-dihydrodeoxyguanosine triphosphate pyrophosphatase activity"/>
    <property type="evidence" value="ECO:0007669"/>
    <property type="project" value="UniProtKB-EC"/>
</dbReference>
<dbReference type="GO" id="GO:0008413">
    <property type="term" value="F:8-oxo-7,8-dihydroguanosine triphosphate pyrophosphatase activity"/>
    <property type="evidence" value="ECO:0007669"/>
    <property type="project" value="TreeGrafter"/>
</dbReference>
<dbReference type="GO" id="GO:0044716">
    <property type="term" value="F:8-oxo-GDP phosphatase activity"/>
    <property type="evidence" value="ECO:0007669"/>
    <property type="project" value="TreeGrafter"/>
</dbReference>
<evidence type="ECO:0000256" key="8">
    <source>
        <dbReference type="ARBA" id="ARBA00022842"/>
    </source>
</evidence>
<evidence type="ECO:0000313" key="13">
    <source>
        <dbReference type="EMBL" id="MBB5176507.1"/>
    </source>
</evidence>
<dbReference type="PROSITE" id="PS00893">
    <property type="entry name" value="NUDIX_BOX"/>
    <property type="match status" value="1"/>
</dbReference>
<dbReference type="AlphaFoldDB" id="A0A9Q2D0Y5"/>
<evidence type="ECO:0000259" key="12">
    <source>
        <dbReference type="PROSITE" id="PS51462"/>
    </source>
</evidence>
<name>A0A9Q2D0Y5_9STAP</name>
<evidence type="ECO:0000256" key="7">
    <source>
        <dbReference type="ARBA" id="ARBA00022801"/>
    </source>
</evidence>
<keyword evidence="8" id="KW-0460">Magnesium</keyword>
<dbReference type="Gene3D" id="3.90.79.10">
    <property type="entry name" value="Nucleoside Triphosphate Pyrophosphohydrolase"/>
    <property type="match status" value="1"/>
</dbReference>
<gene>
    <name evidence="13" type="ORF">HNQ45_001395</name>
</gene>
<comment type="cofactor">
    <cofactor evidence="1">
        <name>Mg(2+)</name>
        <dbReference type="ChEBI" id="CHEBI:18420"/>
    </cofactor>
</comment>
<dbReference type="InterPro" id="IPR047127">
    <property type="entry name" value="MutT-like"/>
</dbReference>
<keyword evidence="14" id="KW-1185">Reference proteome</keyword>
<dbReference type="PROSITE" id="PS51462">
    <property type="entry name" value="NUDIX"/>
    <property type="match status" value="1"/>
</dbReference>
<dbReference type="GO" id="GO:0006260">
    <property type="term" value="P:DNA replication"/>
    <property type="evidence" value="ECO:0007669"/>
    <property type="project" value="UniProtKB-KW"/>
</dbReference>
<feature type="domain" description="Nudix hydrolase" evidence="12">
    <location>
        <begin position="2"/>
        <end position="128"/>
    </location>
</feature>
<sequence>MKKEINVVAAVIVNDNDEILVAQRPPGKSLEYMWEFPGGKVEPYEDEKVALKREILEEMDTEIEVFDKITTTRHEYEFGIVILTTYYSKVVKGDLKLKEHIEKRWLKREELGNILLAPADIPAARMIQGG</sequence>
<reference evidence="13 14" key="1">
    <citation type="submission" date="2020-08" db="EMBL/GenBank/DDBJ databases">
        <title>Genomic Encyclopedia of Type Strains, Phase IV (KMG-IV): sequencing the most valuable type-strain genomes for metagenomic binning, comparative biology and taxonomic classification.</title>
        <authorList>
            <person name="Goeker M."/>
        </authorList>
    </citation>
    <scope>NUCLEOTIDE SEQUENCE [LARGE SCALE GENOMIC DNA]</scope>
    <source>
        <strain evidence="13 14">DSM 19163</strain>
    </source>
</reference>
<dbReference type="GO" id="GO:0006281">
    <property type="term" value="P:DNA repair"/>
    <property type="evidence" value="ECO:0007669"/>
    <property type="project" value="UniProtKB-KW"/>
</dbReference>
<dbReference type="InterPro" id="IPR020084">
    <property type="entry name" value="NUDIX_hydrolase_CS"/>
</dbReference>
<organism evidence="13 14">
    <name type="scientific">Nosocomiicoccus ampullae</name>
    <dbReference type="NCBI Taxonomy" id="489910"/>
    <lineage>
        <taxon>Bacteria</taxon>
        <taxon>Bacillati</taxon>
        <taxon>Bacillota</taxon>
        <taxon>Bacilli</taxon>
        <taxon>Bacillales</taxon>
        <taxon>Staphylococcaceae</taxon>
        <taxon>Nosocomiicoccus</taxon>
    </lineage>
</organism>
<evidence type="ECO:0000256" key="3">
    <source>
        <dbReference type="ARBA" id="ARBA00022457"/>
    </source>
</evidence>
<dbReference type="CDD" id="cd03425">
    <property type="entry name" value="NUDIX_MutT_NudA_like"/>
    <property type="match status" value="1"/>
</dbReference>
<evidence type="ECO:0000256" key="6">
    <source>
        <dbReference type="ARBA" id="ARBA00022763"/>
    </source>
</evidence>
<dbReference type="SUPFAM" id="SSF55811">
    <property type="entry name" value="Nudix"/>
    <property type="match status" value="1"/>
</dbReference>
<accession>A0A9Q2D0Y5</accession>
<keyword evidence="5" id="KW-0479">Metal-binding</keyword>
<keyword evidence="7 13" id="KW-0378">Hydrolase</keyword>
<evidence type="ECO:0000256" key="10">
    <source>
        <dbReference type="ARBA" id="ARBA00035861"/>
    </source>
</evidence>
<dbReference type="InterPro" id="IPR015797">
    <property type="entry name" value="NUDIX_hydrolase-like_dom_sf"/>
</dbReference>
<evidence type="ECO:0000256" key="11">
    <source>
        <dbReference type="ARBA" id="ARBA00038905"/>
    </source>
</evidence>
<evidence type="ECO:0000313" key="14">
    <source>
        <dbReference type="Proteomes" id="UP000579136"/>
    </source>
</evidence>
<comment type="similarity">
    <text evidence="2">Belongs to the Nudix hydrolase family.</text>
</comment>
<evidence type="ECO:0000256" key="2">
    <source>
        <dbReference type="ARBA" id="ARBA00005582"/>
    </source>
</evidence>
<evidence type="ECO:0000256" key="9">
    <source>
        <dbReference type="ARBA" id="ARBA00023204"/>
    </source>
</evidence>
<comment type="caution">
    <text evidence="13">The sequence shown here is derived from an EMBL/GenBank/DDBJ whole genome shotgun (WGS) entry which is preliminary data.</text>
</comment>
<protein>
    <recommendedName>
        <fullName evidence="11">8-oxo-dGTP diphosphatase</fullName>
        <ecNumber evidence="11">3.6.1.55</ecNumber>
    </recommendedName>
</protein>
<dbReference type="InterPro" id="IPR000086">
    <property type="entry name" value="NUDIX_hydrolase_dom"/>
</dbReference>
<keyword evidence="3" id="KW-0515">Mutator protein</keyword>
<dbReference type="GO" id="GO:0044715">
    <property type="term" value="F:8-oxo-dGDP phosphatase activity"/>
    <property type="evidence" value="ECO:0007669"/>
    <property type="project" value="TreeGrafter"/>
</dbReference>
<evidence type="ECO:0000256" key="5">
    <source>
        <dbReference type="ARBA" id="ARBA00022723"/>
    </source>
</evidence>
<dbReference type="RefSeq" id="WP_183675110.1">
    <property type="nucleotide sequence ID" value="NZ_CBCRYX010000009.1"/>
</dbReference>
<dbReference type="EMBL" id="JACHHF010000008">
    <property type="protein sequence ID" value="MBB5176507.1"/>
    <property type="molecule type" value="Genomic_DNA"/>
</dbReference>
<keyword evidence="4" id="KW-0235">DNA replication</keyword>
<evidence type="ECO:0000256" key="4">
    <source>
        <dbReference type="ARBA" id="ARBA00022705"/>
    </source>
</evidence>
<dbReference type="PANTHER" id="PTHR47707">
    <property type="entry name" value="8-OXO-DGTP DIPHOSPHATASE"/>
    <property type="match status" value="1"/>
</dbReference>